<dbReference type="PROSITE" id="PS50056">
    <property type="entry name" value="TYR_PHOSPHATASE_2"/>
    <property type="match status" value="1"/>
</dbReference>
<feature type="compositionally biased region" description="Basic and acidic residues" evidence="13">
    <location>
        <begin position="1270"/>
        <end position="1280"/>
    </location>
</feature>
<feature type="transmembrane region" description="Helical" evidence="14">
    <location>
        <begin position="37"/>
        <end position="58"/>
    </location>
</feature>
<keyword evidence="9" id="KW-0506">mRNA capping</keyword>
<feature type="compositionally biased region" description="Polar residues" evidence="13">
    <location>
        <begin position="1475"/>
        <end position="1494"/>
    </location>
</feature>
<dbReference type="InterPro" id="IPR016130">
    <property type="entry name" value="Tyr_Pase_AS"/>
</dbReference>
<evidence type="ECO:0000259" key="15">
    <source>
        <dbReference type="PROSITE" id="PS50054"/>
    </source>
</evidence>
<dbReference type="InterPro" id="IPR001339">
    <property type="entry name" value="mRNA_cap_enzyme_adenylation"/>
</dbReference>
<keyword evidence="3" id="KW-0507">mRNA processing</keyword>
<evidence type="ECO:0000256" key="13">
    <source>
        <dbReference type="SAM" id="MobiDB-lite"/>
    </source>
</evidence>
<feature type="compositionally biased region" description="Low complexity" evidence="13">
    <location>
        <begin position="1543"/>
        <end position="1556"/>
    </location>
</feature>
<evidence type="ECO:0000256" key="3">
    <source>
        <dbReference type="ARBA" id="ARBA00022664"/>
    </source>
</evidence>
<keyword evidence="8" id="KW-0904">Protein phosphatase</keyword>
<dbReference type="Gene3D" id="3.90.190.10">
    <property type="entry name" value="Protein tyrosine phosphatase superfamily"/>
    <property type="match status" value="1"/>
</dbReference>
<organism evidence="17 18">
    <name type="scientific">Mesorhabditis belari</name>
    <dbReference type="NCBI Taxonomy" id="2138241"/>
    <lineage>
        <taxon>Eukaryota</taxon>
        <taxon>Metazoa</taxon>
        <taxon>Ecdysozoa</taxon>
        <taxon>Nematoda</taxon>
        <taxon>Chromadorea</taxon>
        <taxon>Rhabditida</taxon>
        <taxon>Rhabditina</taxon>
        <taxon>Rhabditomorpha</taxon>
        <taxon>Rhabditoidea</taxon>
        <taxon>Rhabditidae</taxon>
        <taxon>Mesorhabditinae</taxon>
        <taxon>Mesorhabditis</taxon>
    </lineage>
</organism>
<dbReference type="Pfam" id="PF01331">
    <property type="entry name" value="mRNA_cap_enzyme"/>
    <property type="match status" value="1"/>
</dbReference>
<keyword evidence="14" id="KW-0812">Transmembrane</keyword>
<evidence type="ECO:0000256" key="10">
    <source>
        <dbReference type="ARBA" id="ARBA00023134"/>
    </source>
</evidence>
<evidence type="ECO:0000256" key="5">
    <source>
        <dbReference type="ARBA" id="ARBA00022695"/>
    </source>
</evidence>
<keyword evidence="11" id="KW-0539">Nucleus</keyword>
<name>A0AAF3J5V4_9BILA</name>
<dbReference type="Pfam" id="PF00782">
    <property type="entry name" value="DSPc"/>
    <property type="match status" value="1"/>
</dbReference>
<feature type="compositionally biased region" description="Basic and acidic residues" evidence="13">
    <location>
        <begin position="1365"/>
        <end position="1376"/>
    </location>
</feature>
<keyword evidence="5" id="KW-0548">Nucleotidyltransferase</keyword>
<evidence type="ECO:0000256" key="9">
    <source>
        <dbReference type="ARBA" id="ARBA00023042"/>
    </source>
</evidence>
<keyword evidence="7" id="KW-0378">Hydrolase</keyword>
<feature type="region of interest" description="Disordered" evidence="13">
    <location>
        <begin position="1309"/>
        <end position="1564"/>
    </location>
</feature>
<evidence type="ECO:0000256" key="12">
    <source>
        <dbReference type="ARBA" id="ARBA00044624"/>
    </source>
</evidence>
<keyword evidence="6" id="KW-0547">Nucleotide-binding</keyword>
<feature type="compositionally biased region" description="Basic and acidic residues" evidence="13">
    <location>
        <begin position="1310"/>
        <end position="1322"/>
    </location>
</feature>
<dbReference type="InterPro" id="IPR000387">
    <property type="entry name" value="Tyr_Pase_dom"/>
</dbReference>
<dbReference type="PANTHER" id="PTHR10367">
    <property type="entry name" value="MRNA-CAPPING ENZYME"/>
    <property type="match status" value="1"/>
</dbReference>
<evidence type="ECO:0000313" key="18">
    <source>
        <dbReference type="WBParaSite" id="MBELARI_LOCUS18120"/>
    </source>
</evidence>
<feature type="compositionally biased region" description="Basic and acidic residues" evidence="13">
    <location>
        <begin position="1384"/>
        <end position="1402"/>
    </location>
</feature>
<evidence type="ECO:0000259" key="16">
    <source>
        <dbReference type="PROSITE" id="PS50056"/>
    </source>
</evidence>
<evidence type="ECO:0000313" key="17">
    <source>
        <dbReference type="Proteomes" id="UP000887575"/>
    </source>
</evidence>
<dbReference type="CDD" id="cd07895">
    <property type="entry name" value="Adenylation_mRNA_capping"/>
    <property type="match status" value="1"/>
</dbReference>
<evidence type="ECO:0000256" key="6">
    <source>
        <dbReference type="ARBA" id="ARBA00022741"/>
    </source>
</evidence>
<dbReference type="Gene3D" id="3.30.470.30">
    <property type="entry name" value="DNA ligase/mRNA capping enzyme"/>
    <property type="match status" value="1"/>
</dbReference>
<keyword evidence="4" id="KW-0808">Transferase</keyword>
<dbReference type="InterPro" id="IPR051029">
    <property type="entry name" value="mRNA_Capping_Enz/RNA_Phosphat"/>
</dbReference>
<feature type="compositionally biased region" description="Basic and acidic residues" evidence="13">
    <location>
        <begin position="1428"/>
        <end position="1445"/>
    </location>
</feature>
<proteinExistence type="predicted"/>
<evidence type="ECO:0000256" key="2">
    <source>
        <dbReference type="ARBA" id="ARBA00012475"/>
    </source>
</evidence>
<keyword evidence="17" id="KW-1185">Reference proteome</keyword>
<reference evidence="18" key="1">
    <citation type="submission" date="2024-02" db="UniProtKB">
        <authorList>
            <consortium name="WormBaseParasite"/>
        </authorList>
    </citation>
    <scope>IDENTIFICATION</scope>
</reference>
<dbReference type="Proteomes" id="UP000887575">
    <property type="component" value="Unassembled WGS sequence"/>
</dbReference>
<dbReference type="InterPro" id="IPR012340">
    <property type="entry name" value="NA-bd_OB-fold"/>
</dbReference>
<sequence length="1610" mass="186439">MKDLTEKCDEKFDEKFDQNSSKYFPTATFELFHTTTAVHVVSILQIFLILLFVAIYWGMESHGFFIQKNYFRLVVASVATLYFAGITAAIFGVYLERRPLLNIQIIVLRSLMIFADMIALSIILIMAIGNRQKWIESIPSHFVNQKRFYNLLGPFWMYLGAISLHITVAGNMIFLKIVNCCMHNAYCSVVVSLRLFTIPTPPFVFFVHKATLLSMNPRKGPSKEIAMRYGLPDRWLYCPKMGNLVTNRFFPFKTPLCSLYDDQIPDPALRFHPSDVFSAIKKQNRKIGLWIDLTKTDRYYGKNEVEENDCKYRKLPLAGHGATPTKDEAERFIRIANGYLGDEPDGVIGIHCTHGFNRTGFLICAYLWNVDSLAMDGAVTLFAQCRPCGIYKQDYINDLFERYEKDGDMLEAPERPSWDRNEANSLVNAPAGQDDGASTSNENVTAGGKQFMEGEVPGVTLVNDPMKKQMLRSKIREQCGYGRDGFPGSQPVSLESSPTNNNLRFIAERPYMVSWKADGMRYLVYIQDEDEIFAFDRDNEVFQIPTLKFVQRRREKREPFKHLTDVLVDCEVVIDKVEINGKTTQVPRLFIFDIIHFGKFSLKKENYELRRQCINKEIIGPRADAIASGFIRREQEVMSVRIKEFWDICAVPKLFDEKFVKNVGHEIDGLIFQPCDEPYIAGRQDSVLKWKPPSHNSVDFLLQIRRIARVNELPFYQGCLYVQHYDQAFANIKATKALQPYDGKIIECTRNERKEWVFMRERTDKSLPNSYKTAMAVLQNPLSCREVQHQKYDNDGRCSAAKGNNIFKKTTGRKSDYWMFVNREGRGIFQNTHRRRFNCKDKGDSQLMGRIWHELSAEKRAMYRQEAQQQNAPDMVKQRRNEEALRCRASHQNAGLTGYEMRMKIRQEKHEEIVHRLAANAATESDLSSFTDNPLFFYGESMHLFALKELEFAKSQLVINYVEKKGEVLKGTLQNQNYAVIKVNIYDSIFVSASFKARAHPSELSLVIFNQAQGILKTKSWIFTFNSQLLYGSPDGVPENSHDNVQAQENKTNIFVDHKKKDRKNEVLVYQGFNLLQEVINEYNVQRVLVSKRDWNHSMSALFFLAHAAQCEKQFKDLRPKISLLEETLVARDFYWKKREPKATFHPFNQEKLEEFVSRPMMIDDAHNRILVCAHHAGMATLFQINCSLARAAVIVHNIFAMWMETKFADWDESPQNSRFSFAQPMTESFPLVDPEASIEPVLTKLAEMNVQDLVNEQRDNDAGSNPEEQIFHNTDRDDAFDNIRYRNRGQPSSYASLQNDGRYSASLLSEKRDPSPEEYRSRQQSAQQYRYSSPQQAQYDQYGRPRQDVQNSRYSPPFQVFQERQSRYQQEDQRRYSSPQRQQEPRYSQDDRYIQGRDENRYPPGRAENRYPQGYSSSQNGQQQRYYQEEPRHRQRQPEPRYPDRMGSNIPPPPSYDEAIGDSISRVACEPSGRASQNSYGDSSYSTRMGSTNGRRDESRTQANQGRNDGYDRPARQKFNQQSRPAPRMGGARATPQFEEMTTSIASSSSSLSTSKEQNHPKLTFKTLSKREFYDFESEKQRILGLRTRTTKPNQFSEFLIGRPTSPRN</sequence>
<evidence type="ECO:0000256" key="14">
    <source>
        <dbReference type="SAM" id="Phobius"/>
    </source>
</evidence>
<dbReference type="PANTHER" id="PTHR10367:SF17">
    <property type="entry name" value="MRNA-CAPPING ENZYME"/>
    <property type="match status" value="1"/>
</dbReference>
<feature type="domain" description="Tyrosine specific protein phosphatases" evidence="16">
    <location>
        <begin position="330"/>
        <end position="397"/>
    </location>
</feature>
<feature type="transmembrane region" description="Helical" evidence="14">
    <location>
        <begin position="148"/>
        <end position="174"/>
    </location>
</feature>
<dbReference type="InterPro" id="IPR020422">
    <property type="entry name" value="TYR_PHOSPHATASE_DUAL_dom"/>
</dbReference>
<dbReference type="GO" id="GO:0004721">
    <property type="term" value="F:phosphoprotein phosphatase activity"/>
    <property type="evidence" value="ECO:0007669"/>
    <property type="project" value="UniProtKB-KW"/>
</dbReference>
<evidence type="ECO:0000256" key="1">
    <source>
        <dbReference type="ARBA" id="ARBA00004123"/>
    </source>
</evidence>
<comment type="catalytic activity">
    <reaction evidence="12">
        <text>a 5'-end diphospho-ribonucleoside in mRNA + GTP + H(+) = a 5'-end (5'-triphosphoguanosine)-ribonucleoside in mRNA + diphosphate</text>
        <dbReference type="Rhea" id="RHEA:67012"/>
        <dbReference type="Rhea" id="RHEA-COMP:17165"/>
        <dbReference type="Rhea" id="RHEA-COMP:17166"/>
        <dbReference type="ChEBI" id="CHEBI:15378"/>
        <dbReference type="ChEBI" id="CHEBI:33019"/>
        <dbReference type="ChEBI" id="CHEBI:37565"/>
        <dbReference type="ChEBI" id="CHEBI:167616"/>
        <dbReference type="ChEBI" id="CHEBI:167617"/>
        <dbReference type="EC" id="2.7.7.50"/>
    </reaction>
    <physiologicalReaction direction="left-to-right" evidence="12">
        <dbReference type="Rhea" id="RHEA:67013"/>
    </physiologicalReaction>
</comment>
<dbReference type="InterPro" id="IPR000340">
    <property type="entry name" value="Dual-sp_phosphatase_cat-dom"/>
</dbReference>
<evidence type="ECO:0000256" key="7">
    <source>
        <dbReference type="ARBA" id="ARBA00022801"/>
    </source>
</evidence>
<dbReference type="WBParaSite" id="MBELARI_LOCUS18120">
    <property type="protein sequence ID" value="MBELARI_LOCUS18120"/>
    <property type="gene ID" value="MBELARI_LOCUS18120"/>
</dbReference>
<evidence type="ECO:0000256" key="11">
    <source>
        <dbReference type="ARBA" id="ARBA00023242"/>
    </source>
</evidence>
<keyword evidence="14" id="KW-0472">Membrane</keyword>
<evidence type="ECO:0000256" key="8">
    <source>
        <dbReference type="ARBA" id="ARBA00022912"/>
    </source>
</evidence>
<accession>A0AAF3J5V4</accession>
<dbReference type="Pfam" id="PF03919">
    <property type="entry name" value="mRNA_cap_C"/>
    <property type="match status" value="1"/>
</dbReference>
<keyword evidence="10" id="KW-0342">GTP-binding</keyword>
<dbReference type="GO" id="GO:0005524">
    <property type="term" value="F:ATP binding"/>
    <property type="evidence" value="ECO:0007669"/>
    <property type="project" value="InterPro"/>
</dbReference>
<feature type="region of interest" description="Disordered" evidence="13">
    <location>
        <begin position="426"/>
        <end position="449"/>
    </location>
</feature>
<dbReference type="GO" id="GO:0006370">
    <property type="term" value="P:7-methylguanosine mRNA capping"/>
    <property type="evidence" value="ECO:0007669"/>
    <property type="project" value="UniProtKB-KW"/>
</dbReference>
<dbReference type="SUPFAM" id="SSF52799">
    <property type="entry name" value="(Phosphotyrosine protein) phosphatases II"/>
    <property type="match status" value="1"/>
</dbReference>
<feature type="region of interest" description="Disordered" evidence="13">
    <location>
        <begin position="1258"/>
        <end position="1280"/>
    </location>
</feature>
<dbReference type="GO" id="GO:0005525">
    <property type="term" value="F:GTP binding"/>
    <property type="evidence" value="ECO:0007669"/>
    <property type="project" value="UniProtKB-KW"/>
</dbReference>
<dbReference type="InterPro" id="IPR029021">
    <property type="entry name" value="Prot-tyrosine_phosphatase-like"/>
</dbReference>
<dbReference type="PROSITE" id="PS50054">
    <property type="entry name" value="TYR_PHOSPHATASE_DUAL"/>
    <property type="match status" value="1"/>
</dbReference>
<dbReference type="Gene3D" id="2.40.50.140">
    <property type="entry name" value="Nucleic acid-binding proteins"/>
    <property type="match status" value="1"/>
</dbReference>
<protein>
    <recommendedName>
        <fullName evidence="2">mRNA guanylyltransferase</fullName>
        <ecNumber evidence="2">2.7.7.50</ecNumber>
    </recommendedName>
</protein>
<feature type="transmembrane region" description="Helical" evidence="14">
    <location>
        <begin position="70"/>
        <end position="94"/>
    </location>
</feature>
<dbReference type="SUPFAM" id="SSF56091">
    <property type="entry name" value="DNA ligase/mRNA capping enzyme, catalytic domain"/>
    <property type="match status" value="1"/>
</dbReference>
<dbReference type="GO" id="GO:0005634">
    <property type="term" value="C:nucleus"/>
    <property type="evidence" value="ECO:0007669"/>
    <property type="project" value="UniProtKB-SubCell"/>
</dbReference>
<dbReference type="FunFam" id="2.40.50.140:FF:000291">
    <property type="entry name" value="mRNA-capping enzyme"/>
    <property type="match status" value="1"/>
</dbReference>
<feature type="compositionally biased region" description="Low complexity" evidence="13">
    <location>
        <begin position="1414"/>
        <end position="1427"/>
    </location>
</feature>
<comment type="subcellular location">
    <subcellularLocation>
        <location evidence="1">Nucleus</location>
    </subcellularLocation>
</comment>
<feature type="domain" description="Tyrosine-protein phosphatase" evidence="15">
    <location>
        <begin position="260"/>
        <end position="409"/>
    </location>
</feature>
<dbReference type="SUPFAM" id="SSF50249">
    <property type="entry name" value="Nucleic acid-binding proteins"/>
    <property type="match status" value="1"/>
</dbReference>
<feature type="compositionally biased region" description="Low complexity" evidence="13">
    <location>
        <begin position="1323"/>
        <end position="1340"/>
    </location>
</feature>
<feature type="transmembrane region" description="Helical" evidence="14">
    <location>
        <begin position="106"/>
        <end position="128"/>
    </location>
</feature>
<dbReference type="EC" id="2.7.7.50" evidence="2"/>
<dbReference type="InterPro" id="IPR013846">
    <property type="entry name" value="mRNA_cap_enzyme_C"/>
</dbReference>
<dbReference type="PROSITE" id="PS00383">
    <property type="entry name" value="TYR_PHOSPHATASE_1"/>
    <property type="match status" value="1"/>
</dbReference>
<evidence type="ECO:0000256" key="4">
    <source>
        <dbReference type="ARBA" id="ARBA00022679"/>
    </source>
</evidence>
<dbReference type="GO" id="GO:0004484">
    <property type="term" value="F:mRNA guanylyltransferase activity"/>
    <property type="evidence" value="ECO:0007669"/>
    <property type="project" value="UniProtKB-EC"/>
</dbReference>
<keyword evidence="14" id="KW-1133">Transmembrane helix</keyword>